<accession>A0ABP9WD17</accession>
<feature type="compositionally biased region" description="Polar residues" evidence="1">
    <location>
        <begin position="1"/>
        <end position="10"/>
    </location>
</feature>
<sequence length="425" mass="46165">MPTSGSSAPEGQTPGGSTPGVWARLRASLRGERDAETLYAYRRAGAQVHPLLDAAERRRFDLTLSGQSPFAVKRHVGLELACAWNAFALQTLGDKMLEADEAADPATVGFVPPVTFDQVQGYYTGVQRWLGYASQAAHDPTFDLPPGTLPARLPDWSPVEPCPRPHLDAMIAALDAMRLHAEAAMHALEKATPEADAARLARLRGQFAEALSQASYVVGMYTPQASPALHEQIEEQAKRAIEGLYRVGQLISYPALLTEPGRTSGQSGQKSAQPGPLARTPLPGEPGFDPWVMTDPNNVGTLRRNHDAQRVIAEMWALDPNPAASLALWDDIRRALQTGGAVPARHPGGQFVGFYFCTPYCAIYEARRPLVIGDTPVPRGKRFTLECAAEGVRIGYPFKREVVVGDFRSATIDYCDPDQPPPHDE</sequence>
<keyword evidence="3" id="KW-1185">Reference proteome</keyword>
<evidence type="ECO:0000313" key="3">
    <source>
        <dbReference type="Proteomes" id="UP001401887"/>
    </source>
</evidence>
<dbReference type="EMBL" id="BAABRP010000017">
    <property type="protein sequence ID" value="GAA5514370.1"/>
    <property type="molecule type" value="Genomic_DNA"/>
</dbReference>
<feature type="region of interest" description="Disordered" evidence="1">
    <location>
        <begin position="258"/>
        <end position="288"/>
    </location>
</feature>
<reference evidence="2 3" key="1">
    <citation type="submission" date="2024-02" db="EMBL/GenBank/DDBJ databases">
        <title>Deinococcus carri NBRC 110142.</title>
        <authorList>
            <person name="Ichikawa N."/>
            <person name="Katano-Makiyama Y."/>
            <person name="Hidaka K."/>
        </authorList>
    </citation>
    <scope>NUCLEOTIDE SEQUENCE [LARGE SCALE GENOMIC DNA]</scope>
    <source>
        <strain evidence="2 3">NBRC 110142</strain>
    </source>
</reference>
<proteinExistence type="predicted"/>
<organism evidence="2 3">
    <name type="scientific">Deinococcus carri</name>
    <dbReference type="NCBI Taxonomy" id="1211323"/>
    <lineage>
        <taxon>Bacteria</taxon>
        <taxon>Thermotogati</taxon>
        <taxon>Deinococcota</taxon>
        <taxon>Deinococci</taxon>
        <taxon>Deinococcales</taxon>
        <taxon>Deinococcaceae</taxon>
        <taxon>Deinococcus</taxon>
    </lineage>
</organism>
<feature type="compositionally biased region" description="Polar residues" evidence="1">
    <location>
        <begin position="261"/>
        <end position="272"/>
    </location>
</feature>
<name>A0ABP9WD17_9DEIO</name>
<dbReference type="RefSeq" id="WP_345466980.1">
    <property type="nucleotide sequence ID" value="NZ_BAABRP010000017.1"/>
</dbReference>
<dbReference type="Proteomes" id="UP001401887">
    <property type="component" value="Unassembled WGS sequence"/>
</dbReference>
<comment type="caution">
    <text evidence="2">The sequence shown here is derived from an EMBL/GenBank/DDBJ whole genome shotgun (WGS) entry which is preliminary data.</text>
</comment>
<protein>
    <submittedName>
        <fullName evidence="2">Uncharacterized protein</fullName>
    </submittedName>
</protein>
<evidence type="ECO:0000313" key="2">
    <source>
        <dbReference type="EMBL" id="GAA5514370.1"/>
    </source>
</evidence>
<gene>
    <name evidence="2" type="ORF">Dcar01_03125</name>
</gene>
<feature type="region of interest" description="Disordered" evidence="1">
    <location>
        <begin position="1"/>
        <end position="20"/>
    </location>
</feature>
<evidence type="ECO:0000256" key="1">
    <source>
        <dbReference type="SAM" id="MobiDB-lite"/>
    </source>
</evidence>